<accession>A0A2K8Z3D9</accession>
<reference evidence="2 3" key="1">
    <citation type="submission" date="2017-11" db="EMBL/GenBank/DDBJ databases">
        <title>Taxonomic description and genome sequences of Spirosoma HA7 sp. nov., isolated from pollen microhabitat of Corylus avellana.</title>
        <authorList>
            <person name="Ambika Manirajan B."/>
            <person name="Suarez C."/>
            <person name="Ratering S."/>
            <person name="Geissler-Plaum R."/>
            <person name="Cardinale M."/>
            <person name="Sylvia S."/>
        </authorList>
    </citation>
    <scope>NUCLEOTIDE SEQUENCE [LARGE SCALE GENOMIC DNA]</scope>
    <source>
        <strain evidence="2 3">HA7</strain>
    </source>
</reference>
<dbReference type="OrthoDB" id="9798754at2"/>
<dbReference type="EMBL" id="CP025096">
    <property type="protein sequence ID" value="AUD04397.1"/>
    <property type="molecule type" value="Genomic_DNA"/>
</dbReference>
<organism evidence="2 3">
    <name type="scientific">Spirosoma pollinicola</name>
    <dbReference type="NCBI Taxonomy" id="2057025"/>
    <lineage>
        <taxon>Bacteria</taxon>
        <taxon>Pseudomonadati</taxon>
        <taxon>Bacteroidota</taxon>
        <taxon>Cytophagia</taxon>
        <taxon>Cytophagales</taxon>
        <taxon>Cytophagaceae</taxon>
        <taxon>Spirosoma</taxon>
    </lineage>
</organism>
<dbReference type="KEGG" id="spir:CWM47_22670"/>
<keyword evidence="3" id="KW-1185">Reference proteome</keyword>
<feature type="domain" description="DUF559" evidence="1">
    <location>
        <begin position="11"/>
        <end position="118"/>
    </location>
</feature>
<dbReference type="Pfam" id="PF04480">
    <property type="entry name" value="DUF559"/>
    <property type="match status" value="1"/>
</dbReference>
<dbReference type="InterPro" id="IPR047216">
    <property type="entry name" value="Endonuclease_DUF559_bact"/>
</dbReference>
<dbReference type="Gene3D" id="3.40.960.10">
    <property type="entry name" value="VSR Endonuclease"/>
    <property type="match status" value="1"/>
</dbReference>
<dbReference type="Proteomes" id="UP000232883">
    <property type="component" value="Chromosome"/>
</dbReference>
<sequence length="118" mass="13991">MKRASSTPSMKELRRELRQKQTKAEEVLWAELRGRRLINVKFRRQHSFGHFIVDFYCFDFKLVIEIDGAVHNTREARISDAEREVVLCDLGLTVMRFTNNDVLNRLDNVLQKIQENLQ</sequence>
<dbReference type="CDD" id="cd01038">
    <property type="entry name" value="Endonuclease_DUF559"/>
    <property type="match status" value="1"/>
</dbReference>
<evidence type="ECO:0000313" key="2">
    <source>
        <dbReference type="EMBL" id="AUD04397.1"/>
    </source>
</evidence>
<proteinExistence type="predicted"/>
<name>A0A2K8Z3D9_9BACT</name>
<dbReference type="PANTHER" id="PTHR38590:SF1">
    <property type="entry name" value="BLL0828 PROTEIN"/>
    <property type="match status" value="1"/>
</dbReference>
<evidence type="ECO:0000313" key="3">
    <source>
        <dbReference type="Proteomes" id="UP000232883"/>
    </source>
</evidence>
<dbReference type="SUPFAM" id="SSF52980">
    <property type="entry name" value="Restriction endonuclease-like"/>
    <property type="match status" value="1"/>
</dbReference>
<dbReference type="InterPro" id="IPR011335">
    <property type="entry name" value="Restrct_endonuc-II-like"/>
</dbReference>
<protein>
    <recommendedName>
        <fullName evidence="1">DUF559 domain-containing protein</fullName>
    </recommendedName>
</protein>
<dbReference type="PANTHER" id="PTHR38590">
    <property type="entry name" value="BLL0828 PROTEIN"/>
    <property type="match status" value="1"/>
</dbReference>
<evidence type="ECO:0000259" key="1">
    <source>
        <dbReference type="Pfam" id="PF04480"/>
    </source>
</evidence>
<dbReference type="InterPro" id="IPR007569">
    <property type="entry name" value="DUF559"/>
</dbReference>
<dbReference type="AlphaFoldDB" id="A0A2K8Z3D9"/>
<gene>
    <name evidence="2" type="ORF">CWM47_22670</name>
</gene>